<comment type="pathway">
    <text evidence="2 11">Glycan metabolism; pectin degradation; 2-dehydro-3-deoxy-D-gluconate from pectin: step 1/5.</text>
</comment>
<dbReference type="PROSITE" id="PS00800">
    <property type="entry name" value="PECTINESTERASE_1"/>
    <property type="match status" value="1"/>
</dbReference>
<evidence type="ECO:0000259" key="12">
    <source>
        <dbReference type="Pfam" id="PF01095"/>
    </source>
</evidence>
<feature type="active site" evidence="10">
    <location>
        <position position="179"/>
    </location>
</feature>
<evidence type="ECO:0000256" key="4">
    <source>
        <dbReference type="ARBA" id="ARBA00013229"/>
    </source>
</evidence>
<comment type="subcellular location">
    <subcellularLocation>
        <location evidence="1 11">Secreted</location>
    </subcellularLocation>
</comment>
<organism evidence="13 14">
    <name type="scientific">Lecanosticta acicola</name>
    <dbReference type="NCBI Taxonomy" id="111012"/>
    <lineage>
        <taxon>Eukaryota</taxon>
        <taxon>Fungi</taxon>
        <taxon>Dikarya</taxon>
        <taxon>Ascomycota</taxon>
        <taxon>Pezizomycotina</taxon>
        <taxon>Dothideomycetes</taxon>
        <taxon>Dothideomycetidae</taxon>
        <taxon>Mycosphaerellales</taxon>
        <taxon>Mycosphaerellaceae</taxon>
        <taxon>Lecanosticta</taxon>
    </lineage>
</organism>
<dbReference type="InterPro" id="IPR018040">
    <property type="entry name" value="Pectinesterase_Tyr_AS"/>
</dbReference>
<comment type="similarity">
    <text evidence="3">Belongs to the pectinesterase family.</text>
</comment>
<accession>A0AAI9EAR1</accession>
<dbReference type="AlphaFoldDB" id="A0AAI9EAR1"/>
<comment type="function">
    <text evidence="11">Involved in maceration and soft-rotting of plant tissue.</text>
</comment>
<keyword evidence="6 11" id="KW-0732">Signal</keyword>
<dbReference type="GO" id="GO:0045490">
    <property type="term" value="P:pectin catabolic process"/>
    <property type="evidence" value="ECO:0007669"/>
    <property type="project" value="UniProtKB-UniRule"/>
</dbReference>
<evidence type="ECO:0000256" key="8">
    <source>
        <dbReference type="ARBA" id="ARBA00023085"/>
    </source>
</evidence>
<evidence type="ECO:0000256" key="3">
    <source>
        <dbReference type="ARBA" id="ARBA00008891"/>
    </source>
</evidence>
<gene>
    <name evidence="13" type="ORF">LECACI_7A004373</name>
</gene>
<sequence length="328" mass="34182">MQLLYAVLALTTSCLAASHTSAPAGALIVGSGGYGTIQAAVNALSSATESAQTIFIKPGTYKELVAIKKLAGPLTIYGYTEDTSSYSANRVIITAANSAASAGGDDASGTLRVETSKGFKMYNINVVNSYGPGSQAIAVSANADNQGYYACSFTGYQDTLRAAKGHQLYAKCYIEGAIDFIFGKTASAWFDSCDIGVLPQSSQGAITASGRSSADSSYYVFNKATIAAAHGQSVAAGTYYLGRPWGDYARVAFQYSSMSSVVNAAGWQVWDSGDERTGHVMLAEYRNTGTGAKGQRARFATTLSRALVIGEILGGGYASAVYVDTSYL</sequence>
<dbReference type="InterPro" id="IPR000070">
    <property type="entry name" value="Pectinesterase_cat"/>
</dbReference>
<dbReference type="FunFam" id="2.160.20.10:FF:000014">
    <property type="entry name" value="Pectinesterase"/>
    <property type="match status" value="1"/>
</dbReference>
<feature type="signal peptide" evidence="11">
    <location>
        <begin position="1"/>
        <end position="16"/>
    </location>
</feature>
<dbReference type="Pfam" id="PF01095">
    <property type="entry name" value="Pectinesterase"/>
    <property type="match status" value="1"/>
</dbReference>
<dbReference type="PANTHER" id="PTHR31321">
    <property type="entry name" value="ACYL-COA THIOESTER HYDROLASE YBHC-RELATED"/>
    <property type="match status" value="1"/>
</dbReference>
<evidence type="ECO:0000313" key="14">
    <source>
        <dbReference type="Proteomes" id="UP001296104"/>
    </source>
</evidence>
<evidence type="ECO:0000256" key="9">
    <source>
        <dbReference type="ARBA" id="ARBA00047928"/>
    </source>
</evidence>
<dbReference type="InterPro" id="IPR011050">
    <property type="entry name" value="Pectin_lyase_fold/virulence"/>
</dbReference>
<dbReference type="Gene3D" id="2.160.20.10">
    <property type="entry name" value="Single-stranded right-handed beta-helix, Pectin lyase-like"/>
    <property type="match status" value="1"/>
</dbReference>
<dbReference type="PANTHER" id="PTHR31321:SF127">
    <property type="entry name" value="PECTINESTERASE"/>
    <property type="match status" value="1"/>
</dbReference>
<keyword evidence="14" id="KW-1185">Reference proteome</keyword>
<dbReference type="GO" id="GO:0042545">
    <property type="term" value="P:cell wall modification"/>
    <property type="evidence" value="ECO:0007669"/>
    <property type="project" value="UniProtKB-UniRule"/>
</dbReference>
<keyword evidence="7 11" id="KW-0378">Hydrolase</keyword>
<evidence type="ECO:0000256" key="1">
    <source>
        <dbReference type="ARBA" id="ARBA00004613"/>
    </source>
</evidence>
<dbReference type="GO" id="GO:0030599">
    <property type="term" value="F:pectinesterase activity"/>
    <property type="evidence" value="ECO:0007669"/>
    <property type="project" value="UniProtKB-UniRule"/>
</dbReference>
<protein>
    <recommendedName>
        <fullName evidence="4 11">Pectinesterase</fullName>
        <ecNumber evidence="4 11">3.1.1.11</ecNumber>
    </recommendedName>
</protein>
<dbReference type="InterPro" id="IPR033131">
    <property type="entry name" value="Pectinesterase_Asp_AS"/>
</dbReference>
<evidence type="ECO:0000256" key="10">
    <source>
        <dbReference type="PROSITE-ProRule" id="PRU10040"/>
    </source>
</evidence>
<proteinExistence type="inferred from homology"/>
<dbReference type="EMBL" id="CAVMBE010000024">
    <property type="protein sequence ID" value="CAK4008728.1"/>
    <property type="molecule type" value="Genomic_DNA"/>
</dbReference>
<evidence type="ECO:0000313" key="13">
    <source>
        <dbReference type="EMBL" id="CAK4008728.1"/>
    </source>
</evidence>
<comment type="catalytic activity">
    <reaction evidence="9 11">
        <text>[(1-&gt;4)-alpha-D-galacturonosyl methyl ester](n) + n H2O = [(1-&gt;4)-alpha-D-galacturonosyl](n) + n methanol + n H(+)</text>
        <dbReference type="Rhea" id="RHEA:22380"/>
        <dbReference type="Rhea" id="RHEA-COMP:14570"/>
        <dbReference type="Rhea" id="RHEA-COMP:14573"/>
        <dbReference type="ChEBI" id="CHEBI:15377"/>
        <dbReference type="ChEBI" id="CHEBI:15378"/>
        <dbReference type="ChEBI" id="CHEBI:17790"/>
        <dbReference type="ChEBI" id="CHEBI:140522"/>
        <dbReference type="ChEBI" id="CHEBI:140523"/>
        <dbReference type="EC" id="3.1.1.11"/>
    </reaction>
</comment>
<keyword evidence="8 11" id="KW-0063">Aspartyl esterase</keyword>
<name>A0AAI9EAR1_9PEZI</name>
<feature type="domain" description="Pectinesterase catalytic" evidence="12">
    <location>
        <begin position="30"/>
        <end position="296"/>
    </location>
</feature>
<dbReference type="Proteomes" id="UP001296104">
    <property type="component" value="Unassembled WGS sequence"/>
</dbReference>
<reference evidence="13" key="1">
    <citation type="submission" date="2023-11" db="EMBL/GenBank/DDBJ databases">
        <authorList>
            <person name="Alioto T."/>
            <person name="Alioto T."/>
            <person name="Gomez Garrido J."/>
        </authorList>
    </citation>
    <scope>NUCLEOTIDE SEQUENCE</scope>
</reference>
<evidence type="ECO:0000256" key="6">
    <source>
        <dbReference type="ARBA" id="ARBA00022729"/>
    </source>
</evidence>
<keyword evidence="5 11" id="KW-0964">Secreted</keyword>
<evidence type="ECO:0000256" key="7">
    <source>
        <dbReference type="ARBA" id="ARBA00022801"/>
    </source>
</evidence>
<dbReference type="SUPFAM" id="SSF51126">
    <property type="entry name" value="Pectin lyase-like"/>
    <property type="match status" value="1"/>
</dbReference>
<comment type="caution">
    <text evidence="13">The sequence shown here is derived from an EMBL/GenBank/DDBJ whole genome shotgun (WGS) entry which is preliminary data.</text>
</comment>
<evidence type="ECO:0000256" key="11">
    <source>
        <dbReference type="RuleBase" id="RU000589"/>
    </source>
</evidence>
<evidence type="ECO:0000256" key="5">
    <source>
        <dbReference type="ARBA" id="ARBA00022525"/>
    </source>
</evidence>
<feature type="chain" id="PRO_5042313943" description="Pectinesterase" evidence="11">
    <location>
        <begin position="17"/>
        <end position="328"/>
    </location>
</feature>
<dbReference type="InterPro" id="IPR012334">
    <property type="entry name" value="Pectin_lyas_fold"/>
</dbReference>
<dbReference type="EC" id="3.1.1.11" evidence="4 11"/>
<dbReference type="PROSITE" id="PS00503">
    <property type="entry name" value="PECTINESTERASE_2"/>
    <property type="match status" value="1"/>
</dbReference>
<dbReference type="GO" id="GO:0005576">
    <property type="term" value="C:extracellular region"/>
    <property type="evidence" value="ECO:0007669"/>
    <property type="project" value="UniProtKB-SubCell"/>
</dbReference>
<evidence type="ECO:0000256" key="2">
    <source>
        <dbReference type="ARBA" id="ARBA00005184"/>
    </source>
</evidence>
<keyword evidence="11" id="KW-0961">Cell wall biogenesis/degradation</keyword>